<dbReference type="EMBL" id="CM043787">
    <property type="protein sequence ID" value="KAI4829903.1"/>
    <property type="molecule type" value="Genomic_DNA"/>
</dbReference>
<proteinExistence type="predicted"/>
<dbReference type="Proteomes" id="UP001057452">
    <property type="component" value="Chromosome 3"/>
</dbReference>
<evidence type="ECO:0000313" key="1">
    <source>
        <dbReference type="EMBL" id="KAI4829903.1"/>
    </source>
</evidence>
<comment type="caution">
    <text evidence="1">The sequence shown here is derived from an EMBL/GenBank/DDBJ whole genome shotgun (WGS) entry which is preliminary data.</text>
</comment>
<protein>
    <submittedName>
        <fullName evidence="1">Uncharacterized protein</fullName>
    </submittedName>
</protein>
<name>A0ACB9XSB6_CHAAC</name>
<keyword evidence="2" id="KW-1185">Reference proteome</keyword>
<gene>
    <name evidence="1" type="ORF">KUCAC02_001563</name>
</gene>
<accession>A0ACB9XSB6</accession>
<organism evidence="1 2">
    <name type="scientific">Chaenocephalus aceratus</name>
    <name type="common">Blackfin icefish</name>
    <name type="synonym">Chaenichthys aceratus</name>
    <dbReference type="NCBI Taxonomy" id="36190"/>
    <lineage>
        <taxon>Eukaryota</taxon>
        <taxon>Metazoa</taxon>
        <taxon>Chordata</taxon>
        <taxon>Craniata</taxon>
        <taxon>Vertebrata</taxon>
        <taxon>Euteleostomi</taxon>
        <taxon>Actinopterygii</taxon>
        <taxon>Neopterygii</taxon>
        <taxon>Teleostei</taxon>
        <taxon>Neoteleostei</taxon>
        <taxon>Acanthomorphata</taxon>
        <taxon>Eupercaria</taxon>
        <taxon>Perciformes</taxon>
        <taxon>Notothenioidei</taxon>
        <taxon>Channichthyidae</taxon>
        <taxon>Chaenocephalus</taxon>
    </lineage>
</organism>
<reference evidence="1" key="1">
    <citation type="submission" date="2022-05" db="EMBL/GenBank/DDBJ databases">
        <title>Chromosome-level genome of Chaenocephalus aceratus.</title>
        <authorList>
            <person name="Park H."/>
        </authorList>
    </citation>
    <scope>NUCLEOTIDE SEQUENCE</scope>
    <source>
        <strain evidence="1">KU_202001</strain>
    </source>
</reference>
<evidence type="ECO:0000313" key="2">
    <source>
        <dbReference type="Proteomes" id="UP001057452"/>
    </source>
</evidence>
<sequence length="133" mass="14988">MQSHVLQTRPLYEQHTSTHLAEVLKEVVSEWKLERPGNTIPVTTDNARNIVNAISEAGLGPQIGCFAHTINLAAQKSTGINKVSRLLSRIRSVVSFFHRSTTAAQYKQEMLNVPKHKLIHDVPTRWNSSYDMV</sequence>